<evidence type="ECO:0000313" key="2">
    <source>
        <dbReference type="Proteomes" id="UP001152533"/>
    </source>
</evidence>
<dbReference type="EMBL" id="CAMGZC010001331">
    <property type="protein sequence ID" value="CAI0652409.1"/>
    <property type="molecule type" value="Genomic_DNA"/>
</dbReference>
<evidence type="ECO:0000313" key="1">
    <source>
        <dbReference type="EMBL" id="CAI0652409.1"/>
    </source>
</evidence>
<reference evidence="1" key="1">
    <citation type="submission" date="2022-08" db="EMBL/GenBank/DDBJ databases">
        <authorList>
            <person name="Giroux E."/>
            <person name="Giroux E."/>
        </authorList>
    </citation>
    <scope>NUCLEOTIDE SEQUENCE</scope>
    <source>
        <strain evidence="1">H1091258</strain>
    </source>
</reference>
<organism evidence="1 2">
    <name type="scientific">Colletotrichum noveboracense</name>
    <dbReference type="NCBI Taxonomy" id="2664923"/>
    <lineage>
        <taxon>Eukaryota</taxon>
        <taxon>Fungi</taxon>
        <taxon>Dikarya</taxon>
        <taxon>Ascomycota</taxon>
        <taxon>Pezizomycotina</taxon>
        <taxon>Sordariomycetes</taxon>
        <taxon>Hypocreomycetidae</taxon>
        <taxon>Glomerellales</taxon>
        <taxon>Glomerellaceae</taxon>
        <taxon>Colletotrichum</taxon>
        <taxon>Colletotrichum gloeosporioides species complex</taxon>
    </lineage>
</organism>
<dbReference type="SUPFAM" id="SSF52047">
    <property type="entry name" value="RNI-like"/>
    <property type="match status" value="1"/>
</dbReference>
<dbReference type="AlphaFoldDB" id="A0A9W4WHG0"/>
<dbReference type="Proteomes" id="UP001152533">
    <property type="component" value="Unassembled WGS sequence"/>
</dbReference>
<comment type="caution">
    <text evidence="1">The sequence shown here is derived from an EMBL/GenBank/DDBJ whole genome shotgun (WGS) entry which is preliminary data.</text>
</comment>
<sequence>MARFSDLSLDLWELIASHLRVNRPGNGAGSTREILLTHEGGISEVARDLREAQASFSSFSCVGKICHRLYYEEAWRVVSIHGPDAANQLISLFRILHNNPRISSFVKEFVLHFNLNDDTSRISIRNMAFLMRPEILRIFRGNTSLSGYHRKLERVYAEQPTEVQNSKYILWATALVFRGLDHLTHLTLSVPEHTLPYGKTIIFGAGTIGFPFLHSLTIADAGLALNEAGWVFPAPCIWDGLLESAPDVSDVFLHKFDNFDGFFEQEANSFGKTLTSLVLNEVEIYYHELQVKLQDFSNLRKFVCRRTAIGFDEGLLGVEVLDTSEEDDPIPLMTLLSEIAATLHTICLPSVHELPAVLFGDCSFRKFHNLQNFWLDADFSKRPRDEGYGDTEPLQGRILKHLPASLERLHLEGKPTDEDLSWLASNCRSRLPKLKELGLDATYVNSASMRPLVQQLRDAGVAIVHVDPYPQLW</sequence>
<dbReference type="Gene3D" id="3.80.10.10">
    <property type="entry name" value="Ribonuclease Inhibitor"/>
    <property type="match status" value="1"/>
</dbReference>
<keyword evidence="2" id="KW-1185">Reference proteome</keyword>
<protein>
    <submittedName>
        <fullName evidence="1">Uncharacterized protein</fullName>
    </submittedName>
</protein>
<gene>
    <name evidence="1" type="ORF">CGXH109_LOCUS116633</name>
</gene>
<dbReference type="InterPro" id="IPR032675">
    <property type="entry name" value="LRR_dom_sf"/>
</dbReference>
<name>A0A9W4WHG0_9PEZI</name>
<accession>A0A9W4WHG0</accession>
<proteinExistence type="predicted"/>